<comment type="similarity">
    <text evidence="2">Belongs to the ABC transporter superfamily.</text>
</comment>
<evidence type="ECO:0000256" key="3">
    <source>
        <dbReference type="ARBA" id="ARBA00022448"/>
    </source>
</evidence>
<dbReference type="SUPFAM" id="SSF52540">
    <property type="entry name" value="P-loop containing nucleoside triphosphate hydrolases"/>
    <property type="match status" value="1"/>
</dbReference>
<comment type="caution">
    <text evidence="9">The sequence shown here is derived from an EMBL/GenBank/DDBJ whole genome shotgun (WGS) entry which is preliminary data.</text>
</comment>
<dbReference type="InterPro" id="IPR027417">
    <property type="entry name" value="P-loop_NTPase"/>
</dbReference>
<dbReference type="PROSITE" id="PS00211">
    <property type="entry name" value="ABC_TRANSPORTER_1"/>
    <property type="match status" value="1"/>
</dbReference>
<feature type="domain" description="ABC transporter" evidence="8">
    <location>
        <begin position="2"/>
        <end position="241"/>
    </location>
</feature>
<dbReference type="EMBL" id="AASE01000012">
    <property type="protein sequence ID" value="EAT58832.1"/>
    <property type="molecule type" value="Genomic_DNA"/>
</dbReference>
<keyword evidence="6" id="KW-0067">ATP-binding</keyword>
<dbReference type="InterPro" id="IPR050086">
    <property type="entry name" value="MetN_ABC_transporter-like"/>
</dbReference>
<keyword evidence="4" id="KW-1003">Cell membrane</keyword>
<keyword evidence="7" id="KW-0472">Membrane</keyword>
<reference evidence="9 10" key="1">
    <citation type="submission" date="2006-07" db="EMBL/GenBank/DDBJ databases">
        <title>Annotation of the draft genome assembly of Chlorobium ferroxidans DSM 13031.</title>
        <authorList>
            <consortium name="US DOE Joint Genome Institute (JGI-ORNL)"/>
            <person name="Larimer F."/>
            <person name="Land M."/>
            <person name="Hauser L."/>
        </authorList>
    </citation>
    <scope>NUCLEOTIDE SEQUENCE [LARGE SCALE GENOMIC DNA]</scope>
    <source>
        <strain evidence="9 10">DSM 13031</strain>
    </source>
</reference>
<evidence type="ECO:0000256" key="1">
    <source>
        <dbReference type="ARBA" id="ARBA00004202"/>
    </source>
</evidence>
<accession>Q0YR77</accession>
<dbReference type="PANTHER" id="PTHR43166">
    <property type="entry name" value="AMINO ACID IMPORT ATP-BINDING PROTEIN"/>
    <property type="match status" value="1"/>
</dbReference>
<keyword evidence="3" id="KW-0813">Transport</keyword>
<gene>
    <name evidence="9" type="ORF">CferDRAFT_0806</name>
</gene>
<evidence type="ECO:0000313" key="10">
    <source>
        <dbReference type="Proteomes" id="UP000004162"/>
    </source>
</evidence>
<sequence>MISIKGLTKTVQNTALLCDVNLKLESGKILGIIGPSGNGKTTLLLSLCGLLPFDKGEITVGDTCIRAAESSVNSEKLWAFRKKSGIVFQHLHLFPHLTVLGNITEAPVQVNKINRTEAEDEAKVLLEKLGITQHMNKYPEELSGGEQQRLAILRALAMNPEVLLLDEPTSALDPIRSGDVRNLLREFAATGHTVVIVSHSLRFLRGIADYLAFMGKSELIEMNTTENLLNNPQDDRTKEFLHHSELN</sequence>
<dbReference type="InterPro" id="IPR003593">
    <property type="entry name" value="AAA+_ATPase"/>
</dbReference>
<dbReference type="SMART" id="SM00382">
    <property type="entry name" value="AAA"/>
    <property type="match status" value="1"/>
</dbReference>
<comment type="subcellular location">
    <subcellularLocation>
        <location evidence="1">Cell membrane</location>
        <topology evidence="1">Peripheral membrane protein</topology>
    </subcellularLocation>
</comment>
<dbReference type="GO" id="GO:0005886">
    <property type="term" value="C:plasma membrane"/>
    <property type="evidence" value="ECO:0007669"/>
    <property type="project" value="UniProtKB-SubCell"/>
</dbReference>
<evidence type="ECO:0000256" key="5">
    <source>
        <dbReference type="ARBA" id="ARBA00022741"/>
    </source>
</evidence>
<keyword evidence="10" id="KW-1185">Reference proteome</keyword>
<evidence type="ECO:0000256" key="2">
    <source>
        <dbReference type="ARBA" id="ARBA00005417"/>
    </source>
</evidence>
<dbReference type="RefSeq" id="WP_006366544.1">
    <property type="nucleotide sequence ID" value="NZ_AASE01000012.1"/>
</dbReference>
<dbReference type="PROSITE" id="PS50893">
    <property type="entry name" value="ABC_TRANSPORTER_2"/>
    <property type="match status" value="1"/>
</dbReference>
<evidence type="ECO:0000313" key="9">
    <source>
        <dbReference type="EMBL" id="EAT58832.1"/>
    </source>
</evidence>
<dbReference type="Gene3D" id="3.40.50.300">
    <property type="entry name" value="P-loop containing nucleotide triphosphate hydrolases"/>
    <property type="match status" value="1"/>
</dbReference>
<evidence type="ECO:0000256" key="6">
    <source>
        <dbReference type="ARBA" id="ARBA00022840"/>
    </source>
</evidence>
<proteinExistence type="inferred from homology"/>
<protein>
    <submittedName>
        <fullName evidence="9">ABC transporter related</fullName>
    </submittedName>
</protein>
<dbReference type="GO" id="GO:0005524">
    <property type="term" value="F:ATP binding"/>
    <property type="evidence" value="ECO:0007669"/>
    <property type="project" value="UniProtKB-KW"/>
</dbReference>
<dbReference type="OrthoDB" id="9782239at2"/>
<evidence type="ECO:0000256" key="4">
    <source>
        <dbReference type="ARBA" id="ARBA00022475"/>
    </source>
</evidence>
<reference evidence="9 10" key="2">
    <citation type="submission" date="2006-07" db="EMBL/GenBank/DDBJ databases">
        <title>Sequencing of the draft genome and assembly of Chlorobium ferroxidans DSM 13031.</title>
        <authorList>
            <consortium name="US DOE Joint Genome Institute (JGI-PGF)"/>
            <person name="Copeland A."/>
            <person name="Lucas S."/>
            <person name="Lapidus A."/>
            <person name="Barry K."/>
            <person name="Glavina del Rio T."/>
            <person name="Dalin E."/>
            <person name="Tice H."/>
            <person name="Bruce D."/>
            <person name="Pitluck S."/>
            <person name="Richardson P."/>
        </authorList>
    </citation>
    <scope>NUCLEOTIDE SEQUENCE [LARGE SCALE GENOMIC DNA]</scope>
    <source>
        <strain evidence="9 10">DSM 13031</strain>
    </source>
</reference>
<keyword evidence="5" id="KW-0547">Nucleotide-binding</keyword>
<dbReference type="GO" id="GO:0016887">
    <property type="term" value="F:ATP hydrolysis activity"/>
    <property type="evidence" value="ECO:0007669"/>
    <property type="project" value="InterPro"/>
</dbReference>
<name>Q0YR77_9CHLB</name>
<evidence type="ECO:0000256" key="7">
    <source>
        <dbReference type="ARBA" id="ARBA00023136"/>
    </source>
</evidence>
<dbReference type="Pfam" id="PF00005">
    <property type="entry name" value="ABC_tran"/>
    <property type="match status" value="1"/>
</dbReference>
<dbReference type="InterPro" id="IPR017871">
    <property type="entry name" value="ABC_transporter-like_CS"/>
</dbReference>
<evidence type="ECO:0000259" key="8">
    <source>
        <dbReference type="PROSITE" id="PS50893"/>
    </source>
</evidence>
<dbReference type="AlphaFoldDB" id="Q0YR77"/>
<dbReference type="InterPro" id="IPR003439">
    <property type="entry name" value="ABC_transporter-like_ATP-bd"/>
</dbReference>
<dbReference type="Proteomes" id="UP000004162">
    <property type="component" value="Unassembled WGS sequence"/>
</dbReference>
<organism evidence="9 10">
    <name type="scientific">Chlorobium ferrooxidans DSM 13031</name>
    <dbReference type="NCBI Taxonomy" id="377431"/>
    <lineage>
        <taxon>Bacteria</taxon>
        <taxon>Pseudomonadati</taxon>
        <taxon>Chlorobiota</taxon>
        <taxon>Chlorobiia</taxon>
        <taxon>Chlorobiales</taxon>
        <taxon>Chlorobiaceae</taxon>
        <taxon>Chlorobium/Pelodictyon group</taxon>
        <taxon>Chlorobium</taxon>
    </lineage>
</organism>
<dbReference type="PANTHER" id="PTHR43166:SF9">
    <property type="entry name" value="GLUTAMATE_ASPARTATE IMPORT ATP-BINDING PROTEIN GLTL"/>
    <property type="match status" value="1"/>
</dbReference>